<dbReference type="AlphaFoldDB" id="A0A816KB53"/>
<accession>A0A816KB53</accession>
<gene>
    <name evidence="1" type="ORF">DARMORV10_C02P09170.1</name>
</gene>
<sequence>MFCRVLWLKGSSTNRKDFMQVLYLNTMVKQNSKDPPILGEMTCSKMPKMTLIP</sequence>
<evidence type="ECO:0000313" key="1">
    <source>
        <dbReference type="EMBL" id="CAF1887654.1"/>
    </source>
</evidence>
<dbReference type="Proteomes" id="UP001295469">
    <property type="component" value="Chromosome C02"/>
</dbReference>
<reference evidence="1" key="1">
    <citation type="submission" date="2021-01" db="EMBL/GenBank/DDBJ databases">
        <authorList>
            <consortium name="Genoscope - CEA"/>
            <person name="William W."/>
        </authorList>
    </citation>
    <scope>NUCLEOTIDE SEQUENCE</scope>
</reference>
<name>A0A816KB53_BRANA</name>
<dbReference type="EMBL" id="HG994366">
    <property type="protein sequence ID" value="CAF1887654.1"/>
    <property type="molecule type" value="Genomic_DNA"/>
</dbReference>
<organism evidence="1">
    <name type="scientific">Brassica napus</name>
    <name type="common">Rape</name>
    <dbReference type="NCBI Taxonomy" id="3708"/>
    <lineage>
        <taxon>Eukaryota</taxon>
        <taxon>Viridiplantae</taxon>
        <taxon>Streptophyta</taxon>
        <taxon>Embryophyta</taxon>
        <taxon>Tracheophyta</taxon>
        <taxon>Spermatophyta</taxon>
        <taxon>Magnoliopsida</taxon>
        <taxon>eudicotyledons</taxon>
        <taxon>Gunneridae</taxon>
        <taxon>Pentapetalae</taxon>
        <taxon>rosids</taxon>
        <taxon>malvids</taxon>
        <taxon>Brassicales</taxon>
        <taxon>Brassicaceae</taxon>
        <taxon>Brassiceae</taxon>
        <taxon>Brassica</taxon>
    </lineage>
</organism>
<protein>
    <submittedName>
        <fullName evidence="1">(rape) hypothetical protein</fullName>
    </submittedName>
</protein>
<proteinExistence type="predicted"/>